<dbReference type="InterPro" id="IPR002938">
    <property type="entry name" value="FAD-bd"/>
</dbReference>
<sequence>MMHTETEVLIIGGGLAGLTAALHLHRAGIGVMIVEKASYPHHKVCGEYISNEVLPYLQWLDADPRVLGATEITTLQFSVLSGKSIHTTLPMGGFGISRFILDNFLYEQFKSRGGTVARDTVSEVRFENDQFKISTLSGKNISARQVIGAYGKRSAMDLKLKRTFIQEKSPYLAVKAHYSGTFPSHLVGLHNFRGGYCGVSKVEEQKINICYLADYRSFKAYKNINSYQQQVLGENKHLRNIFEQAEPLFEPLTVSQLAFGAKEAVNDHILMIGDTAGLIHPLCGNGMAMAINSAKICAELLTAFLGNKIAGRSVLEKLYISSWDKQFRSRLRMGSILSYILGKESLADMILKGMISIPPLLPLIIRKTHGEILTVDQ</sequence>
<reference evidence="2 3" key="1">
    <citation type="submission" date="2017-05" db="EMBL/GenBank/DDBJ databases">
        <authorList>
            <person name="Varghese N."/>
            <person name="Submissions S."/>
        </authorList>
    </citation>
    <scope>NUCLEOTIDE SEQUENCE [LARGE SCALE GENOMIC DNA]</scope>
    <source>
        <strain evidence="2 3">DSM 19036</strain>
    </source>
</reference>
<dbReference type="RefSeq" id="WP_221931236.1">
    <property type="nucleotide sequence ID" value="NZ_CBCSJO010000002.1"/>
</dbReference>
<evidence type="ECO:0000259" key="1">
    <source>
        <dbReference type="Pfam" id="PF01494"/>
    </source>
</evidence>
<dbReference type="Pfam" id="PF01494">
    <property type="entry name" value="FAD_binding_3"/>
    <property type="match status" value="1"/>
</dbReference>
<keyword evidence="3" id="KW-1185">Reference proteome</keyword>
<dbReference type="SUPFAM" id="SSF51905">
    <property type="entry name" value="FAD/NAD(P)-binding domain"/>
    <property type="match status" value="1"/>
</dbReference>
<accession>A0A521AND9</accession>
<dbReference type="Proteomes" id="UP000320300">
    <property type="component" value="Unassembled WGS sequence"/>
</dbReference>
<dbReference type="PRINTS" id="PR00420">
    <property type="entry name" value="RNGMNOXGNASE"/>
</dbReference>
<dbReference type="PANTHER" id="PTHR42685">
    <property type="entry name" value="GERANYLGERANYL DIPHOSPHATE REDUCTASE"/>
    <property type="match status" value="1"/>
</dbReference>
<evidence type="ECO:0000313" key="2">
    <source>
        <dbReference type="EMBL" id="SMO36327.1"/>
    </source>
</evidence>
<dbReference type="AlphaFoldDB" id="A0A521AND9"/>
<evidence type="ECO:0000313" key="3">
    <source>
        <dbReference type="Proteomes" id="UP000320300"/>
    </source>
</evidence>
<organism evidence="2 3">
    <name type="scientific">Pedobacter westerhofensis</name>
    <dbReference type="NCBI Taxonomy" id="425512"/>
    <lineage>
        <taxon>Bacteria</taxon>
        <taxon>Pseudomonadati</taxon>
        <taxon>Bacteroidota</taxon>
        <taxon>Sphingobacteriia</taxon>
        <taxon>Sphingobacteriales</taxon>
        <taxon>Sphingobacteriaceae</taxon>
        <taxon>Pedobacter</taxon>
    </lineage>
</organism>
<dbReference type="Gene3D" id="3.50.50.60">
    <property type="entry name" value="FAD/NAD(P)-binding domain"/>
    <property type="match status" value="1"/>
</dbReference>
<dbReference type="GO" id="GO:0071949">
    <property type="term" value="F:FAD binding"/>
    <property type="evidence" value="ECO:0007669"/>
    <property type="project" value="InterPro"/>
</dbReference>
<dbReference type="EMBL" id="FXTN01000001">
    <property type="protein sequence ID" value="SMO36327.1"/>
    <property type="molecule type" value="Genomic_DNA"/>
</dbReference>
<protein>
    <submittedName>
        <fullName evidence="2">Dehydrogenase (Flavoprotein)</fullName>
    </submittedName>
</protein>
<dbReference type="InterPro" id="IPR050407">
    <property type="entry name" value="Geranylgeranyl_reductase"/>
</dbReference>
<dbReference type="InterPro" id="IPR036188">
    <property type="entry name" value="FAD/NAD-bd_sf"/>
</dbReference>
<proteinExistence type="predicted"/>
<gene>
    <name evidence="2" type="ORF">SAMN06265348_101324</name>
</gene>
<name>A0A521AND9_9SPHI</name>
<dbReference type="PANTHER" id="PTHR42685:SF22">
    <property type="entry name" value="CONDITIONED MEDIUM FACTOR RECEPTOR 1"/>
    <property type="match status" value="1"/>
</dbReference>
<feature type="domain" description="FAD-binding" evidence="1">
    <location>
        <begin position="5"/>
        <end position="306"/>
    </location>
</feature>